<evidence type="ECO:0000313" key="5">
    <source>
        <dbReference type="Proteomes" id="UP000294498"/>
    </source>
</evidence>
<dbReference type="EMBL" id="SODV01000001">
    <property type="protein sequence ID" value="TDX01600.1"/>
    <property type="molecule type" value="Genomic_DNA"/>
</dbReference>
<feature type="domain" description="FecR protein" evidence="2">
    <location>
        <begin position="200"/>
        <end position="293"/>
    </location>
</feature>
<evidence type="ECO:0000313" key="4">
    <source>
        <dbReference type="EMBL" id="TDX01600.1"/>
    </source>
</evidence>
<sequence>MTQAQALEFVTQLASGNYTTEELDVLQAYLREAPRQELHLFFDAYYEAIRALPDSGPVDPEFQQRLYNLYPGEDDAGAAPAPQGLPEAFLPRTRPLWAVVTGIAAALALVIVTASVWSHRAPEKPVLAAVPAHHPAPAPVIQPGGNKAILTLSNGEQVVLDNEHRGSVVNQGGVNVVKTGDGSLAYHPSSLPAAPVFNMVSTPRGGQYEVTLPDGSRVWLNAASSLRFPTAFVGATREVEVTGEAYFEVTKDPKRPFTVKTPGLDVDVLGTDFNINTYSDESVSRATLLNGSIRVKGRVLQPREQAVVSHTDGGLKVIPGVDEEETVAWKNGNLQFNDADIPTILRQVARWYDVDIVYEGKVPQEHFTGRVSRDTDLSGVLHIFALSQIHFRIEGRKIVVTA</sequence>
<comment type="caution">
    <text evidence="4">The sequence shown here is derived from an EMBL/GenBank/DDBJ whole genome shotgun (WGS) entry which is preliminary data.</text>
</comment>
<keyword evidence="1" id="KW-0812">Transmembrane</keyword>
<dbReference type="Gene3D" id="2.60.120.1440">
    <property type="match status" value="1"/>
</dbReference>
<organism evidence="4 5">
    <name type="scientific">Dinghuibacter silviterrae</name>
    <dbReference type="NCBI Taxonomy" id="1539049"/>
    <lineage>
        <taxon>Bacteria</taxon>
        <taxon>Pseudomonadati</taxon>
        <taxon>Bacteroidota</taxon>
        <taxon>Chitinophagia</taxon>
        <taxon>Chitinophagales</taxon>
        <taxon>Chitinophagaceae</taxon>
        <taxon>Dinghuibacter</taxon>
    </lineage>
</organism>
<keyword evidence="1" id="KW-1133">Transmembrane helix</keyword>
<dbReference type="Pfam" id="PF16344">
    <property type="entry name" value="FecR_C"/>
    <property type="match status" value="1"/>
</dbReference>
<evidence type="ECO:0000259" key="3">
    <source>
        <dbReference type="Pfam" id="PF16344"/>
    </source>
</evidence>
<feature type="transmembrane region" description="Helical" evidence="1">
    <location>
        <begin position="96"/>
        <end position="117"/>
    </location>
</feature>
<dbReference type="InterPro" id="IPR032508">
    <property type="entry name" value="FecR_C"/>
</dbReference>
<gene>
    <name evidence="4" type="ORF">EDB95_2640</name>
</gene>
<feature type="domain" description="Protein FecR C-terminal" evidence="3">
    <location>
        <begin position="334"/>
        <end position="400"/>
    </location>
</feature>
<dbReference type="Gene3D" id="3.55.50.30">
    <property type="match status" value="1"/>
</dbReference>
<evidence type="ECO:0000256" key="1">
    <source>
        <dbReference type="SAM" id="Phobius"/>
    </source>
</evidence>
<evidence type="ECO:0000259" key="2">
    <source>
        <dbReference type="Pfam" id="PF04773"/>
    </source>
</evidence>
<keyword evidence="1" id="KW-0472">Membrane</keyword>
<name>A0A4R8DTI2_9BACT</name>
<proteinExistence type="predicted"/>
<dbReference type="GO" id="GO:0016989">
    <property type="term" value="F:sigma factor antagonist activity"/>
    <property type="evidence" value="ECO:0007669"/>
    <property type="project" value="TreeGrafter"/>
</dbReference>
<dbReference type="AlphaFoldDB" id="A0A4R8DTI2"/>
<dbReference type="OrthoDB" id="642683at2"/>
<dbReference type="Proteomes" id="UP000294498">
    <property type="component" value="Unassembled WGS sequence"/>
</dbReference>
<dbReference type="InterPro" id="IPR006860">
    <property type="entry name" value="FecR"/>
</dbReference>
<dbReference type="Pfam" id="PF04773">
    <property type="entry name" value="FecR"/>
    <property type="match status" value="1"/>
</dbReference>
<dbReference type="PANTHER" id="PTHR30273:SF2">
    <property type="entry name" value="PROTEIN FECR"/>
    <property type="match status" value="1"/>
</dbReference>
<keyword evidence="5" id="KW-1185">Reference proteome</keyword>
<protein>
    <submittedName>
        <fullName evidence="4">FecR family protein</fullName>
    </submittedName>
</protein>
<dbReference type="PANTHER" id="PTHR30273">
    <property type="entry name" value="PERIPLASMIC SIGNAL SENSOR AND SIGMA FACTOR ACTIVATOR FECR-RELATED"/>
    <property type="match status" value="1"/>
</dbReference>
<dbReference type="RefSeq" id="WP_133994245.1">
    <property type="nucleotide sequence ID" value="NZ_SODV01000001.1"/>
</dbReference>
<accession>A0A4R8DTI2</accession>
<dbReference type="InterPro" id="IPR012373">
    <property type="entry name" value="Ferrdict_sens_TM"/>
</dbReference>
<reference evidence="4 5" key="1">
    <citation type="submission" date="2019-03" db="EMBL/GenBank/DDBJ databases">
        <title>Genomic Encyclopedia of Type Strains, Phase IV (KMG-IV): sequencing the most valuable type-strain genomes for metagenomic binning, comparative biology and taxonomic classification.</title>
        <authorList>
            <person name="Goeker M."/>
        </authorList>
    </citation>
    <scope>NUCLEOTIDE SEQUENCE [LARGE SCALE GENOMIC DNA]</scope>
    <source>
        <strain evidence="4 5">DSM 100059</strain>
    </source>
</reference>